<sequence length="404" mass="44427">MDESFKALKISEHVYWVGAIDWAVRDFHGYLTSRGTTYNAYLILADKITLIDTVKAPFHSELMSRISSVIDPGKIDYIISNHSEMDHSGCLPPVIETIKPEKVFASPMGVKALSEHFQMEREILALKDGDSLSLGNLNLSFVETRMVHWPDSMFTYLAEDNLLFSQDGFGMHLASSQRFSDEIDQTVLDYEAAKYYANILLPFSSLISKLLERVGGLGITINTIAPDHGPVWRKDVDGIVELYSVWAAQKRKNKAVVAYDTMWQSTAMMASAIGEGLSAGGTVTKLMPLRQSHRSDIATEILDAGALLVGSPTINNNMFPTVADLLAYLRGLKPKNMIGAAFGSYGWSGEAVEQVKELLTAMKVELIGDGLKVKYVPDGHALADCYSFGLQVAEKLGELASSEQ</sequence>
<dbReference type="Pfam" id="PF00258">
    <property type="entry name" value="Flavodoxin_1"/>
    <property type="match status" value="1"/>
</dbReference>
<dbReference type="PROSITE" id="PS50902">
    <property type="entry name" value="FLAVODOXIN_LIKE"/>
    <property type="match status" value="1"/>
</dbReference>
<dbReference type="EMBL" id="SOIP01000148">
    <property type="protein sequence ID" value="TET82271.1"/>
    <property type="molecule type" value="Genomic_DNA"/>
</dbReference>
<dbReference type="Proteomes" id="UP000315534">
    <property type="component" value="Unassembled WGS sequence"/>
</dbReference>
<organism evidence="3 4">
    <name type="scientific">candidate division TA06 bacterium</name>
    <dbReference type="NCBI Taxonomy" id="2250710"/>
    <lineage>
        <taxon>Bacteria</taxon>
        <taxon>Bacteria division TA06</taxon>
    </lineage>
</organism>
<comment type="caution">
    <text evidence="3">The sequence shown here is derived from an EMBL/GenBank/DDBJ whole genome shotgun (WGS) entry which is preliminary data.</text>
</comment>
<dbReference type="PIRSF" id="PIRSF005243">
    <property type="entry name" value="ROO"/>
    <property type="match status" value="1"/>
</dbReference>
<dbReference type="PANTHER" id="PTHR43717">
    <property type="entry name" value="ANAEROBIC NITRIC OXIDE REDUCTASE FLAVORUBREDOXIN"/>
    <property type="match status" value="1"/>
</dbReference>
<reference evidence="3 4" key="1">
    <citation type="submission" date="2019-03" db="EMBL/GenBank/DDBJ databases">
        <title>Metabolic potential of uncultured bacteria and archaea associated with petroleum seepage in deep-sea sediments.</title>
        <authorList>
            <person name="Dong X."/>
            <person name="Hubert C."/>
        </authorList>
    </citation>
    <scope>NUCLEOTIDE SEQUENCE [LARGE SCALE GENOMIC DNA]</scope>
    <source>
        <strain evidence="3">E29_bin36</strain>
    </source>
</reference>
<dbReference type="InterPro" id="IPR008254">
    <property type="entry name" value="Flavodoxin/NO_synth"/>
</dbReference>
<evidence type="ECO:0000313" key="3">
    <source>
        <dbReference type="EMBL" id="TET82271.1"/>
    </source>
</evidence>
<dbReference type="GO" id="GO:0016491">
    <property type="term" value="F:oxidoreductase activity"/>
    <property type="evidence" value="ECO:0007669"/>
    <property type="project" value="InterPro"/>
</dbReference>
<dbReference type="SUPFAM" id="SSF56281">
    <property type="entry name" value="Metallo-hydrolase/oxidoreductase"/>
    <property type="match status" value="1"/>
</dbReference>
<dbReference type="Gene3D" id="3.60.15.10">
    <property type="entry name" value="Ribonuclease Z/Hydroxyacylglutathione hydrolase-like"/>
    <property type="match status" value="1"/>
</dbReference>
<dbReference type="SMART" id="SM00849">
    <property type="entry name" value="Lactamase_B"/>
    <property type="match status" value="1"/>
</dbReference>
<dbReference type="GO" id="GO:0046872">
    <property type="term" value="F:metal ion binding"/>
    <property type="evidence" value="ECO:0007669"/>
    <property type="project" value="InterPro"/>
</dbReference>
<dbReference type="GO" id="GO:0010181">
    <property type="term" value="F:FMN binding"/>
    <property type="evidence" value="ECO:0007669"/>
    <property type="project" value="InterPro"/>
</dbReference>
<dbReference type="InterPro" id="IPR036866">
    <property type="entry name" value="RibonucZ/Hydroxyglut_hydro"/>
</dbReference>
<dbReference type="SUPFAM" id="SSF52218">
    <property type="entry name" value="Flavoproteins"/>
    <property type="match status" value="1"/>
</dbReference>
<protein>
    <submittedName>
        <fullName evidence="3">FprA family A-type flavoprotein</fullName>
    </submittedName>
</protein>
<evidence type="ECO:0000256" key="1">
    <source>
        <dbReference type="ARBA" id="ARBA00007121"/>
    </source>
</evidence>
<dbReference type="GO" id="GO:0009055">
    <property type="term" value="F:electron transfer activity"/>
    <property type="evidence" value="ECO:0007669"/>
    <property type="project" value="InterPro"/>
</dbReference>
<dbReference type="PANTHER" id="PTHR43717:SF1">
    <property type="entry name" value="ANAEROBIC NITRIC OXIDE REDUCTASE FLAVORUBREDOXIN"/>
    <property type="match status" value="1"/>
</dbReference>
<dbReference type="InterPro" id="IPR016440">
    <property type="entry name" value="Rubredoxin-O_OxRdtase"/>
</dbReference>
<name>A0A523XSM1_UNCT6</name>
<gene>
    <name evidence="3" type="ORF">E3J38_02415</name>
</gene>
<dbReference type="Pfam" id="PF19583">
    <property type="entry name" value="ODP"/>
    <property type="match status" value="1"/>
</dbReference>
<dbReference type="InterPro" id="IPR045761">
    <property type="entry name" value="ODP_dom"/>
</dbReference>
<dbReference type="InterPro" id="IPR001279">
    <property type="entry name" value="Metallo-B-lactamas"/>
</dbReference>
<dbReference type="AlphaFoldDB" id="A0A523XSM1"/>
<evidence type="ECO:0000259" key="2">
    <source>
        <dbReference type="PROSITE" id="PS50902"/>
    </source>
</evidence>
<dbReference type="CDD" id="cd07709">
    <property type="entry name" value="flavodiiron_proteins_MBL-fold"/>
    <property type="match status" value="1"/>
</dbReference>
<evidence type="ECO:0000313" key="4">
    <source>
        <dbReference type="Proteomes" id="UP000315534"/>
    </source>
</evidence>
<dbReference type="Gene3D" id="3.40.50.360">
    <property type="match status" value="1"/>
</dbReference>
<feature type="domain" description="Flavodoxin-like" evidence="2">
    <location>
        <begin position="255"/>
        <end position="393"/>
    </location>
</feature>
<accession>A0A523XSM1</accession>
<dbReference type="InterPro" id="IPR029039">
    <property type="entry name" value="Flavoprotein-like_sf"/>
</dbReference>
<comment type="similarity">
    <text evidence="1">In the N-terminal section; belongs to the zinc metallo-hydrolase group 3 family.</text>
</comment>
<proteinExistence type="inferred from homology"/>